<reference evidence="2" key="1">
    <citation type="journal article" date="2019" name="Int. J. Syst. Evol. Microbiol.">
        <title>The Global Catalogue of Microorganisms (GCM) 10K type strain sequencing project: providing services to taxonomists for standard genome sequencing and annotation.</title>
        <authorList>
            <consortium name="The Broad Institute Genomics Platform"/>
            <consortium name="The Broad Institute Genome Sequencing Center for Infectious Disease"/>
            <person name="Wu L."/>
            <person name="Ma J."/>
        </authorList>
    </citation>
    <scope>NUCLEOTIDE SEQUENCE [LARGE SCALE GENOMIC DNA]</scope>
    <source>
        <strain evidence="2">JCM 31404</strain>
    </source>
</reference>
<name>A0ABQ2RSV3_9DEIO</name>
<proteinExistence type="predicted"/>
<accession>A0ABQ2RSV3</accession>
<dbReference type="RefSeq" id="WP_189065387.1">
    <property type="nucleotide sequence ID" value="NZ_BMQM01000017.1"/>
</dbReference>
<organism evidence="1 2">
    <name type="scientific">Deinococcus seoulensis</name>
    <dbReference type="NCBI Taxonomy" id="1837379"/>
    <lineage>
        <taxon>Bacteria</taxon>
        <taxon>Thermotogati</taxon>
        <taxon>Deinococcota</taxon>
        <taxon>Deinococci</taxon>
        <taxon>Deinococcales</taxon>
        <taxon>Deinococcaceae</taxon>
        <taxon>Deinococcus</taxon>
    </lineage>
</organism>
<protein>
    <submittedName>
        <fullName evidence="1">Uncharacterized protein</fullName>
    </submittedName>
</protein>
<dbReference type="Proteomes" id="UP000634308">
    <property type="component" value="Unassembled WGS sequence"/>
</dbReference>
<evidence type="ECO:0000313" key="2">
    <source>
        <dbReference type="Proteomes" id="UP000634308"/>
    </source>
</evidence>
<sequence>MTLFAADDPAPPSQPVTQLAVTLAGLFRASRSDGKQRSHVLSKGLQVRVGTADGDVIYLSRKGGEASPDEARAVADAAGWVLFDTELSSWDGTRYLIVRPTETAEEDPPPFHPEAPTIPQDSPAPVETDEKALDERIRAALLGPGPWWNPTFTDSMRESRLGAVRSMKRADLRDEERWIRRNWPAQAEDALAGGTVA</sequence>
<evidence type="ECO:0000313" key="1">
    <source>
        <dbReference type="EMBL" id="GGR62488.1"/>
    </source>
</evidence>
<gene>
    <name evidence="1" type="ORF">GCM10008959_25610</name>
</gene>
<comment type="caution">
    <text evidence="1">The sequence shown here is derived from an EMBL/GenBank/DDBJ whole genome shotgun (WGS) entry which is preliminary data.</text>
</comment>
<dbReference type="EMBL" id="BMQM01000017">
    <property type="protein sequence ID" value="GGR62488.1"/>
    <property type="molecule type" value="Genomic_DNA"/>
</dbReference>
<keyword evidence="2" id="KW-1185">Reference proteome</keyword>